<dbReference type="PANTHER" id="PTHR37031">
    <property type="entry name" value="METALLOPHOSPHATASE BINDING DOMAIN PROTEIN"/>
    <property type="match status" value="1"/>
</dbReference>
<organism evidence="2 3">
    <name type="scientific">Bonamia ostreae</name>
    <dbReference type="NCBI Taxonomy" id="126728"/>
    <lineage>
        <taxon>Eukaryota</taxon>
        <taxon>Sar</taxon>
        <taxon>Rhizaria</taxon>
        <taxon>Endomyxa</taxon>
        <taxon>Ascetosporea</taxon>
        <taxon>Haplosporida</taxon>
        <taxon>Bonamia</taxon>
    </lineage>
</organism>
<dbReference type="InterPro" id="IPR038607">
    <property type="entry name" value="PhoD-like_sf"/>
</dbReference>
<dbReference type="Pfam" id="PF19050">
    <property type="entry name" value="PhoD_2"/>
    <property type="match status" value="1"/>
</dbReference>
<evidence type="ECO:0000313" key="2">
    <source>
        <dbReference type="EMBL" id="MES1919225.1"/>
    </source>
</evidence>
<accession>A0ABV2AHT1</accession>
<name>A0ABV2AHT1_9EUKA</name>
<dbReference type="InterPro" id="IPR043904">
    <property type="entry name" value="PhoD_2-like"/>
</dbReference>
<dbReference type="Proteomes" id="UP001439008">
    <property type="component" value="Unassembled WGS sequence"/>
</dbReference>
<sequence>MLKNVQPIYWIEYKEEIKNLYREVYRETWKQTAQRIAMANASNLMISDDHEIADDWGEQPKHRDKKSLDYFVGVCAHEVYREYQVQLRSDLESMKLKGKDHYCYIYKKIAFVFIEMHTGNTIYYVFIFNNFFVNVDNYIVYKRQQINKNNFINVGNNK</sequence>
<proteinExistence type="predicted"/>
<dbReference type="PANTHER" id="PTHR37031:SF2">
    <property type="entry name" value="PHOD-LIKE PHOSPHATASE METALLOPHOSPHATASE DOMAIN-CONTAINING PROTEIN"/>
    <property type="match status" value="1"/>
</dbReference>
<gene>
    <name evidence="2" type="ORF">MHBO_001085</name>
</gene>
<protein>
    <recommendedName>
        <fullName evidence="1">PhoD-like phosphatase domain-containing protein</fullName>
    </recommendedName>
</protein>
<reference evidence="2 3" key="1">
    <citation type="journal article" date="2024" name="BMC Biol.">
        <title>Comparative genomics of Ascetosporea gives new insight into the evolutionary basis for animal parasitism in Rhizaria.</title>
        <authorList>
            <person name="Hiltunen Thoren M."/>
            <person name="Onut-Brannstrom I."/>
            <person name="Alfjorden A."/>
            <person name="Peckova H."/>
            <person name="Swords F."/>
            <person name="Hooper C."/>
            <person name="Holzer A.S."/>
            <person name="Bass D."/>
            <person name="Burki F."/>
        </authorList>
    </citation>
    <scope>NUCLEOTIDE SEQUENCE [LARGE SCALE GENOMIC DNA]</scope>
    <source>
        <strain evidence="2">20-A016</strain>
    </source>
</reference>
<dbReference type="Gene3D" id="3.60.21.70">
    <property type="entry name" value="PhoD-like phosphatase"/>
    <property type="match status" value="1"/>
</dbReference>
<feature type="domain" description="PhoD-like phosphatase" evidence="1">
    <location>
        <begin position="12"/>
        <end position="113"/>
    </location>
</feature>
<dbReference type="EMBL" id="JBDODL010000231">
    <property type="protein sequence ID" value="MES1919225.1"/>
    <property type="molecule type" value="Genomic_DNA"/>
</dbReference>
<keyword evidence="3" id="KW-1185">Reference proteome</keyword>
<evidence type="ECO:0000259" key="1">
    <source>
        <dbReference type="Pfam" id="PF19050"/>
    </source>
</evidence>
<comment type="caution">
    <text evidence="2">The sequence shown here is derived from an EMBL/GenBank/DDBJ whole genome shotgun (WGS) entry which is preliminary data.</text>
</comment>
<evidence type="ECO:0000313" key="3">
    <source>
        <dbReference type="Proteomes" id="UP001439008"/>
    </source>
</evidence>